<evidence type="ECO:0000256" key="1">
    <source>
        <dbReference type="SAM" id="MobiDB-lite"/>
    </source>
</evidence>
<dbReference type="Pfam" id="PF10048">
    <property type="entry name" value="DUF2282"/>
    <property type="match status" value="1"/>
</dbReference>
<protein>
    <submittedName>
        <fullName evidence="2">Uncharacterized protein</fullName>
    </submittedName>
</protein>
<sequence>MSNTRTLIQTAASTLLAVGILTAAGSAVAADASKEKCFGIAMAGKNDCGSKTSKHSCAGQSKVDNDPNDFKLVPKGSCEKMGGKTAPSSDMMN</sequence>
<feature type="region of interest" description="Disordered" evidence="1">
    <location>
        <begin position="54"/>
        <end position="93"/>
    </location>
</feature>
<comment type="caution">
    <text evidence="2">The sequence shown here is derived from an EMBL/GenBank/DDBJ whole genome shotgun (WGS) entry which is preliminary data.</text>
</comment>
<reference evidence="2" key="1">
    <citation type="submission" date="2016-10" db="EMBL/GenBank/DDBJ databases">
        <title>Sequence of Gallionella enrichment culture.</title>
        <authorList>
            <person name="Poehlein A."/>
            <person name="Muehling M."/>
            <person name="Daniel R."/>
        </authorList>
    </citation>
    <scope>NUCLEOTIDE SEQUENCE</scope>
</reference>
<proteinExistence type="predicted"/>
<evidence type="ECO:0000313" key="2">
    <source>
        <dbReference type="EMBL" id="OIQ75498.1"/>
    </source>
</evidence>
<dbReference type="EMBL" id="MLJW01002146">
    <property type="protein sequence ID" value="OIQ75498.1"/>
    <property type="molecule type" value="Genomic_DNA"/>
</dbReference>
<dbReference type="AlphaFoldDB" id="A0A1J5PWT0"/>
<dbReference type="InterPro" id="IPR018740">
    <property type="entry name" value="DUF2282_membr"/>
</dbReference>
<accession>A0A1J5PWT0</accession>
<name>A0A1J5PWT0_9ZZZZ</name>
<gene>
    <name evidence="2" type="ORF">GALL_428360</name>
</gene>
<organism evidence="2">
    <name type="scientific">mine drainage metagenome</name>
    <dbReference type="NCBI Taxonomy" id="410659"/>
    <lineage>
        <taxon>unclassified sequences</taxon>
        <taxon>metagenomes</taxon>
        <taxon>ecological metagenomes</taxon>
    </lineage>
</organism>